<dbReference type="Pfam" id="PF00440">
    <property type="entry name" value="TetR_N"/>
    <property type="match status" value="1"/>
</dbReference>
<keyword evidence="5" id="KW-1185">Reference proteome</keyword>
<dbReference type="InterPro" id="IPR001647">
    <property type="entry name" value="HTH_TetR"/>
</dbReference>
<feature type="domain" description="HTH tetR-type" evidence="3">
    <location>
        <begin position="11"/>
        <end position="71"/>
    </location>
</feature>
<dbReference type="GO" id="GO:0003700">
    <property type="term" value="F:DNA-binding transcription factor activity"/>
    <property type="evidence" value="ECO:0007669"/>
    <property type="project" value="TreeGrafter"/>
</dbReference>
<dbReference type="RefSeq" id="WP_211697625.1">
    <property type="nucleotide sequence ID" value="NZ_CP046600.1"/>
</dbReference>
<proteinExistence type="predicted"/>
<evidence type="ECO:0000313" key="5">
    <source>
        <dbReference type="Proteomes" id="UP000682202"/>
    </source>
</evidence>
<feature type="DNA-binding region" description="H-T-H motif" evidence="2">
    <location>
        <begin position="34"/>
        <end position="53"/>
    </location>
</feature>
<dbReference type="PANTHER" id="PTHR30055:SF174">
    <property type="entry name" value="TRANSCRIPTIONAL REGULATORY PROTEIN (PROBABLY TETR-FAMILY)-RELATED"/>
    <property type="match status" value="1"/>
</dbReference>
<dbReference type="Gene3D" id="1.10.357.10">
    <property type="entry name" value="Tetracycline Repressor, domain 2"/>
    <property type="match status" value="1"/>
</dbReference>
<protein>
    <submittedName>
        <fullName evidence="4">TetR family transcriptional regulator</fullName>
    </submittedName>
</protein>
<dbReference type="Proteomes" id="UP000682202">
    <property type="component" value="Chromosome"/>
</dbReference>
<dbReference type="InterPro" id="IPR050109">
    <property type="entry name" value="HTH-type_TetR-like_transc_reg"/>
</dbReference>
<dbReference type="PRINTS" id="PR00455">
    <property type="entry name" value="HTHTETR"/>
</dbReference>
<organism evidence="4 5">
    <name type="scientific">Mycobacterium spongiae</name>
    <dbReference type="NCBI Taxonomy" id="886343"/>
    <lineage>
        <taxon>Bacteria</taxon>
        <taxon>Bacillati</taxon>
        <taxon>Actinomycetota</taxon>
        <taxon>Actinomycetes</taxon>
        <taxon>Mycobacteriales</taxon>
        <taxon>Mycobacteriaceae</taxon>
        <taxon>Mycobacterium</taxon>
    </lineage>
</organism>
<gene>
    <name evidence="4" type="ORF">F6B93_02755</name>
</gene>
<evidence type="ECO:0000256" key="1">
    <source>
        <dbReference type="ARBA" id="ARBA00023125"/>
    </source>
</evidence>
<accession>A0A975PVG9</accession>
<dbReference type="GO" id="GO:0000976">
    <property type="term" value="F:transcription cis-regulatory region binding"/>
    <property type="evidence" value="ECO:0007669"/>
    <property type="project" value="TreeGrafter"/>
</dbReference>
<sequence>MAGSYRRLSPEDRRAELLELGSEVFGARPYDEVRLDEIAQQAGISRALMYHYFRDKREFFAAVVFAEGQRMYDRVSAMGEDVRSFTDDGGQSLFDWVRDGVLVYLRHDETHPYSTRTIYLEMGRGESFLRAIEDIDYHRVVDLIMTVLDRAMGAAFDTQVRGAVQATVFSWVGFAGEFCSQRVVDPSLDADQLAGTCAHMLLDALGRLPGFPADLITADARRSASGA</sequence>
<dbReference type="KEGG" id="mspg:F6B93_02755"/>
<evidence type="ECO:0000259" key="3">
    <source>
        <dbReference type="PROSITE" id="PS50977"/>
    </source>
</evidence>
<reference evidence="4" key="1">
    <citation type="submission" date="2019-12" db="EMBL/GenBank/DDBJ databases">
        <title>Mycobacterium spongiae sp. nov.</title>
        <authorList>
            <person name="Stinear T."/>
        </authorList>
    </citation>
    <scope>NUCLEOTIDE SEQUENCE</scope>
    <source>
        <strain evidence="4">FSD4b-SM</strain>
    </source>
</reference>
<name>A0A975PVG9_9MYCO</name>
<dbReference type="PROSITE" id="PS50977">
    <property type="entry name" value="HTH_TETR_2"/>
    <property type="match status" value="1"/>
</dbReference>
<keyword evidence="1 2" id="KW-0238">DNA-binding</keyword>
<evidence type="ECO:0000256" key="2">
    <source>
        <dbReference type="PROSITE-ProRule" id="PRU00335"/>
    </source>
</evidence>
<evidence type="ECO:0000313" key="4">
    <source>
        <dbReference type="EMBL" id="QUR66146.1"/>
    </source>
</evidence>
<dbReference type="InterPro" id="IPR009057">
    <property type="entry name" value="Homeodomain-like_sf"/>
</dbReference>
<dbReference type="AlphaFoldDB" id="A0A975PVG9"/>
<dbReference type="EMBL" id="CP046600">
    <property type="protein sequence ID" value="QUR66146.1"/>
    <property type="molecule type" value="Genomic_DNA"/>
</dbReference>
<dbReference type="SUPFAM" id="SSF46689">
    <property type="entry name" value="Homeodomain-like"/>
    <property type="match status" value="1"/>
</dbReference>
<dbReference type="PANTHER" id="PTHR30055">
    <property type="entry name" value="HTH-TYPE TRANSCRIPTIONAL REGULATOR RUTR"/>
    <property type="match status" value="1"/>
</dbReference>